<keyword evidence="1" id="KW-0812">Transmembrane</keyword>
<evidence type="ECO:0000259" key="3">
    <source>
        <dbReference type="PROSITE" id="PS51272"/>
    </source>
</evidence>
<sequence>MRKALIVSIAVVAVFLMGSLAMATTFTDVSTSSVYATAVNVISNDNIMSGVNGLFQGTSTVDRYQLAQTAFNLLNYLEQDPSIAKASDLEALQSTVGELQQKLNSTDSIVVTLENQVDILTVVSEQLKKATAAASATAGKALIMANINNNMIANMNREIAGLTGQVNDLQSSLSSFKTEVASTTQRLTQMINDNAMFLYKKIDLVNQQVTKNTTAIASLTTALNNLSAQEANDIQVLTTQLNTTSNYLENQISFVKSDLVNTRNQLTNDISNTKTALESQINTVNNRATTAAWIGVAGIAVGTFALGIFLYWVWYLFPQY</sequence>
<dbReference type="Gene3D" id="1.10.287.1490">
    <property type="match status" value="1"/>
</dbReference>
<dbReference type="PROSITE" id="PS51272">
    <property type="entry name" value="SLH"/>
    <property type="match status" value="1"/>
</dbReference>
<accession>A0A7V3RED6</accession>
<reference evidence="4" key="1">
    <citation type="journal article" date="2020" name="mSystems">
        <title>Genome- and Community-Level Interaction Insights into Carbon Utilization and Element Cycling Functions of Hydrothermarchaeota in Hydrothermal Sediment.</title>
        <authorList>
            <person name="Zhou Z."/>
            <person name="Liu Y."/>
            <person name="Xu W."/>
            <person name="Pan J."/>
            <person name="Luo Z.H."/>
            <person name="Li M."/>
        </authorList>
    </citation>
    <scope>NUCLEOTIDE SEQUENCE [LARGE SCALE GENOMIC DNA]</scope>
    <source>
        <strain evidence="4">SpSt-966</strain>
    </source>
</reference>
<name>A0A7V3RED6_9BACT</name>
<evidence type="ECO:0000256" key="2">
    <source>
        <dbReference type="SAM" id="SignalP"/>
    </source>
</evidence>
<keyword evidence="1" id="KW-0472">Membrane</keyword>
<dbReference type="InterPro" id="IPR001119">
    <property type="entry name" value="SLH_dom"/>
</dbReference>
<feature type="signal peptide" evidence="2">
    <location>
        <begin position="1"/>
        <end position="23"/>
    </location>
</feature>
<proteinExistence type="predicted"/>
<organism evidence="4">
    <name type="scientific">Mesoaciditoga lauensis</name>
    <dbReference type="NCBI Taxonomy" id="1495039"/>
    <lineage>
        <taxon>Bacteria</taxon>
        <taxon>Thermotogati</taxon>
        <taxon>Thermotogota</taxon>
        <taxon>Thermotogae</taxon>
        <taxon>Mesoaciditogales</taxon>
        <taxon>Mesoaciditogaceae</taxon>
        <taxon>Mesoaciditoga</taxon>
    </lineage>
</organism>
<evidence type="ECO:0000256" key="1">
    <source>
        <dbReference type="SAM" id="Phobius"/>
    </source>
</evidence>
<feature type="chain" id="PRO_5031544762" description="SLH domain-containing protein" evidence="2">
    <location>
        <begin position="24"/>
        <end position="320"/>
    </location>
</feature>
<gene>
    <name evidence="4" type="ORF">ENX73_03370</name>
</gene>
<feature type="transmembrane region" description="Helical" evidence="1">
    <location>
        <begin position="291"/>
        <end position="317"/>
    </location>
</feature>
<dbReference type="AlphaFoldDB" id="A0A7V3RED6"/>
<evidence type="ECO:0000313" key="4">
    <source>
        <dbReference type="EMBL" id="HGE75148.1"/>
    </source>
</evidence>
<comment type="caution">
    <text evidence="4">The sequence shown here is derived from an EMBL/GenBank/DDBJ whole genome shotgun (WGS) entry which is preliminary data.</text>
</comment>
<keyword evidence="1" id="KW-1133">Transmembrane helix</keyword>
<dbReference type="EMBL" id="DTPE01000142">
    <property type="protein sequence ID" value="HGE75148.1"/>
    <property type="molecule type" value="Genomic_DNA"/>
</dbReference>
<feature type="domain" description="SLH" evidence="3">
    <location>
        <begin position="22"/>
        <end position="84"/>
    </location>
</feature>
<protein>
    <recommendedName>
        <fullName evidence="3">SLH domain-containing protein</fullName>
    </recommendedName>
</protein>
<keyword evidence="2" id="KW-0732">Signal</keyword>